<evidence type="ECO:0000313" key="9">
    <source>
        <dbReference type="EMBL" id="KAK4407350.1"/>
    </source>
</evidence>
<keyword evidence="4 6" id="KW-0862">Zinc</keyword>
<dbReference type="SUPFAM" id="SSF54791">
    <property type="entry name" value="Eukaryotic type KH-domain (KH-domain type I)"/>
    <property type="match status" value="1"/>
</dbReference>
<feature type="zinc finger region" description="C3H1-type" evidence="6">
    <location>
        <begin position="139"/>
        <end position="162"/>
    </location>
</feature>
<evidence type="ECO:0000256" key="5">
    <source>
        <dbReference type="PROSITE-ProRule" id="PRU00117"/>
    </source>
</evidence>
<keyword evidence="5" id="KW-0694">RNA-binding</keyword>
<dbReference type="SMART" id="SM00356">
    <property type="entry name" value="ZnF_C3H1"/>
    <property type="match status" value="3"/>
</dbReference>
<dbReference type="EMBL" id="JACGWL010000002">
    <property type="protein sequence ID" value="KAK4407350.1"/>
    <property type="molecule type" value="Genomic_DNA"/>
</dbReference>
<dbReference type="AlphaFoldDB" id="A0AAE1X8R5"/>
<name>A0AAE1X8R5_9LAMI</name>
<feature type="region of interest" description="Disordered" evidence="7">
    <location>
        <begin position="1"/>
        <end position="28"/>
    </location>
</feature>
<evidence type="ECO:0000256" key="4">
    <source>
        <dbReference type="ARBA" id="ARBA00022833"/>
    </source>
</evidence>
<dbReference type="SMART" id="SM00322">
    <property type="entry name" value="KH"/>
    <property type="match status" value="1"/>
</dbReference>
<keyword evidence="1 6" id="KW-0479">Metal-binding</keyword>
<keyword evidence="10" id="KW-1185">Reference proteome</keyword>
<feature type="zinc finger region" description="C3H1-type" evidence="6">
    <location>
        <begin position="284"/>
        <end position="311"/>
    </location>
</feature>
<dbReference type="Pfam" id="PF00013">
    <property type="entry name" value="KH_1"/>
    <property type="match status" value="1"/>
</dbReference>
<dbReference type="Gene3D" id="3.30.1370.10">
    <property type="entry name" value="K Homology domain, type 1"/>
    <property type="match status" value="1"/>
</dbReference>
<keyword evidence="2" id="KW-0677">Repeat</keyword>
<reference evidence="9" key="1">
    <citation type="submission" date="2020-06" db="EMBL/GenBank/DDBJ databases">
        <authorList>
            <person name="Li T."/>
            <person name="Hu X."/>
            <person name="Zhang T."/>
            <person name="Song X."/>
            <person name="Zhang H."/>
            <person name="Dai N."/>
            <person name="Sheng W."/>
            <person name="Hou X."/>
            <person name="Wei L."/>
        </authorList>
    </citation>
    <scope>NUCLEOTIDE SEQUENCE</scope>
    <source>
        <strain evidence="9">K16</strain>
        <tissue evidence="9">Leaf</tissue>
    </source>
</reference>
<feature type="domain" description="C3H1-type" evidence="8">
    <location>
        <begin position="284"/>
        <end position="311"/>
    </location>
</feature>
<feature type="domain" description="C3H1-type" evidence="8">
    <location>
        <begin position="139"/>
        <end position="162"/>
    </location>
</feature>
<protein>
    <submittedName>
        <fullName evidence="9">Zinc finger CCCH domain-containing protein 44</fullName>
    </submittedName>
</protein>
<dbReference type="InterPro" id="IPR000571">
    <property type="entry name" value="Znf_CCCH"/>
</dbReference>
<dbReference type="FunFam" id="4.10.1000.10:FF:000003">
    <property type="entry name" value="Zinc finger CCCH domain-containing protein"/>
    <property type="match status" value="1"/>
</dbReference>
<keyword evidence="3 6" id="KW-0863">Zinc-finger</keyword>
<proteinExistence type="predicted"/>
<evidence type="ECO:0000256" key="2">
    <source>
        <dbReference type="ARBA" id="ARBA00022737"/>
    </source>
</evidence>
<sequence>MEFGGSRKRGEDEGTSSGDGGSKRFKQAMGENPSPCACFLSLVKHLPFLVDFNASGSCEMFCIHGAAKLDFPCSPVNIALFACSPSGCRFGDECKFVHHFPGGIKAVTQLLGRNPALPAAPRHPVAPSFPDASAIQPLFCYRFNTAGGCMYGNRCYFLHSKHELGRPTMPFHRNLHAMEPIPPNLGAAAGFGASATVKISIDASMAGAVIGTGGTMAKKICRLTGVKLSIRDHESDPNVRNVELEGTFDQIRQASQMIHQLTIHVSASSVAGKKNPASSAPVKYYKTKLCDNFAKGPCNFGNQCLFAHGAEELRKPEKGLDVIVVPIDFSS</sequence>
<dbReference type="InterPro" id="IPR036612">
    <property type="entry name" value="KH_dom_type_1_sf"/>
</dbReference>
<dbReference type="PROSITE" id="PS50084">
    <property type="entry name" value="KH_TYPE_1"/>
    <property type="match status" value="1"/>
</dbReference>
<dbReference type="GO" id="GO:0051252">
    <property type="term" value="P:regulation of RNA metabolic process"/>
    <property type="evidence" value="ECO:0007669"/>
    <property type="project" value="UniProtKB-ARBA"/>
</dbReference>
<dbReference type="SUPFAM" id="SSF90229">
    <property type="entry name" value="CCCH zinc finger"/>
    <property type="match status" value="2"/>
</dbReference>
<dbReference type="PANTHER" id="PTHR12547:SF18">
    <property type="entry name" value="PROTEIN TIS11"/>
    <property type="match status" value="1"/>
</dbReference>
<evidence type="ECO:0000256" key="6">
    <source>
        <dbReference type="PROSITE-ProRule" id="PRU00723"/>
    </source>
</evidence>
<dbReference type="Pfam" id="PF00642">
    <property type="entry name" value="zf-CCCH"/>
    <property type="match status" value="1"/>
</dbReference>
<evidence type="ECO:0000256" key="1">
    <source>
        <dbReference type="ARBA" id="ARBA00022723"/>
    </source>
</evidence>
<dbReference type="GO" id="GO:0008270">
    <property type="term" value="F:zinc ion binding"/>
    <property type="evidence" value="ECO:0007669"/>
    <property type="project" value="UniProtKB-KW"/>
</dbReference>
<dbReference type="PROSITE" id="PS50103">
    <property type="entry name" value="ZF_C3H1"/>
    <property type="match status" value="2"/>
</dbReference>
<organism evidence="9 10">
    <name type="scientific">Sesamum angolense</name>
    <dbReference type="NCBI Taxonomy" id="2727404"/>
    <lineage>
        <taxon>Eukaryota</taxon>
        <taxon>Viridiplantae</taxon>
        <taxon>Streptophyta</taxon>
        <taxon>Embryophyta</taxon>
        <taxon>Tracheophyta</taxon>
        <taxon>Spermatophyta</taxon>
        <taxon>Magnoliopsida</taxon>
        <taxon>eudicotyledons</taxon>
        <taxon>Gunneridae</taxon>
        <taxon>Pentapetalae</taxon>
        <taxon>asterids</taxon>
        <taxon>lamiids</taxon>
        <taxon>Lamiales</taxon>
        <taxon>Pedaliaceae</taxon>
        <taxon>Sesamum</taxon>
    </lineage>
</organism>
<comment type="caution">
    <text evidence="9">The sequence shown here is derived from an EMBL/GenBank/DDBJ whole genome shotgun (WGS) entry which is preliminary data.</text>
</comment>
<evidence type="ECO:0000256" key="3">
    <source>
        <dbReference type="ARBA" id="ARBA00022771"/>
    </source>
</evidence>
<evidence type="ECO:0000313" key="10">
    <source>
        <dbReference type="Proteomes" id="UP001289374"/>
    </source>
</evidence>
<reference evidence="9" key="2">
    <citation type="journal article" date="2024" name="Plant">
        <title>Genomic evolution and insights into agronomic trait innovations of Sesamum species.</title>
        <authorList>
            <person name="Miao H."/>
            <person name="Wang L."/>
            <person name="Qu L."/>
            <person name="Liu H."/>
            <person name="Sun Y."/>
            <person name="Le M."/>
            <person name="Wang Q."/>
            <person name="Wei S."/>
            <person name="Zheng Y."/>
            <person name="Lin W."/>
            <person name="Duan Y."/>
            <person name="Cao H."/>
            <person name="Xiong S."/>
            <person name="Wang X."/>
            <person name="Wei L."/>
            <person name="Li C."/>
            <person name="Ma Q."/>
            <person name="Ju M."/>
            <person name="Zhao R."/>
            <person name="Li G."/>
            <person name="Mu C."/>
            <person name="Tian Q."/>
            <person name="Mei H."/>
            <person name="Zhang T."/>
            <person name="Gao T."/>
            <person name="Zhang H."/>
        </authorList>
    </citation>
    <scope>NUCLEOTIDE SEQUENCE</scope>
    <source>
        <strain evidence="9">K16</strain>
    </source>
</reference>
<dbReference type="InterPro" id="IPR004088">
    <property type="entry name" value="KH_dom_type_1"/>
</dbReference>
<dbReference type="Proteomes" id="UP001289374">
    <property type="component" value="Unassembled WGS sequence"/>
</dbReference>
<evidence type="ECO:0000256" key="7">
    <source>
        <dbReference type="SAM" id="MobiDB-lite"/>
    </source>
</evidence>
<dbReference type="GO" id="GO:0010468">
    <property type="term" value="P:regulation of gene expression"/>
    <property type="evidence" value="ECO:0007669"/>
    <property type="project" value="UniProtKB-ARBA"/>
</dbReference>
<dbReference type="GO" id="GO:0003729">
    <property type="term" value="F:mRNA binding"/>
    <property type="evidence" value="ECO:0007669"/>
    <property type="project" value="InterPro"/>
</dbReference>
<dbReference type="InterPro" id="IPR004087">
    <property type="entry name" value="KH_dom"/>
</dbReference>
<dbReference type="Gene3D" id="4.10.1000.10">
    <property type="entry name" value="Zinc finger, CCCH-type"/>
    <property type="match status" value="2"/>
</dbReference>
<dbReference type="InterPro" id="IPR036855">
    <property type="entry name" value="Znf_CCCH_sf"/>
</dbReference>
<evidence type="ECO:0000259" key="8">
    <source>
        <dbReference type="PROSITE" id="PS50103"/>
    </source>
</evidence>
<dbReference type="CDD" id="cd22464">
    <property type="entry name" value="KH-I_AtC3H36_like"/>
    <property type="match status" value="1"/>
</dbReference>
<gene>
    <name evidence="9" type="ORF">Sango_0316000</name>
</gene>
<accession>A0AAE1X8R5</accession>
<dbReference type="PANTHER" id="PTHR12547">
    <property type="entry name" value="CCCH ZINC FINGER/TIS11-RELATED"/>
    <property type="match status" value="1"/>
</dbReference>
<dbReference type="InterPro" id="IPR045877">
    <property type="entry name" value="ZFP36-like"/>
</dbReference>